<comment type="caution">
    <text evidence="1">The sequence shown here is derived from an EMBL/GenBank/DDBJ whole genome shotgun (WGS) entry which is preliminary data.</text>
</comment>
<reference evidence="1" key="1">
    <citation type="submission" date="2024-09" db="EMBL/GenBank/DDBJ databases">
        <title>Black Yeasts Isolated from many extreme environments.</title>
        <authorList>
            <person name="Coleine C."/>
            <person name="Stajich J.E."/>
            <person name="Selbmann L."/>
        </authorList>
    </citation>
    <scope>NUCLEOTIDE SEQUENCE</scope>
    <source>
        <strain evidence="1">CCFEE 5737</strain>
    </source>
</reference>
<organism evidence="1 2">
    <name type="scientific">Coniosporium uncinatum</name>
    <dbReference type="NCBI Taxonomy" id="93489"/>
    <lineage>
        <taxon>Eukaryota</taxon>
        <taxon>Fungi</taxon>
        <taxon>Dikarya</taxon>
        <taxon>Ascomycota</taxon>
        <taxon>Pezizomycotina</taxon>
        <taxon>Dothideomycetes</taxon>
        <taxon>Dothideomycetes incertae sedis</taxon>
        <taxon>Coniosporium</taxon>
    </lineage>
</organism>
<protein>
    <submittedName>
        <fullName evidence="1">Uncharacterized protein</fullName>
    </submittedName>
</protein>
<proteinExistence type="predicted"/>
<gene>
    <name evidence="1" type="ORF">LTS18_008099</name>
</gene>
<keyword evidence="2" id="KW-1185">Reference proteome</keyword>
<dbReference type="Proteomes" id="UP001186974">
    <property type="component" value="Unassembled WGS sequence"/>
</dbReference>
<sequence>LIKVDEMNEDTGQPATAGSVASSAPTPAVSLTSPVPKAFEKVPLPPQPGKLTLTLEIVDRLVWTRYNAPKPTYVPFSGATSLPLDPDQFLQHSGHWIYLQLEEPRLTRWITERLADEHLDQESRALLQEAFMTVWMQTSPDPTHMERVVPTMTKLGSYLQFPDRLPQEIKGRLFLKHGLGQKQREYLKRGTCPCKQPEYGEMVSCTDPACVHEVFHLIAKVWWRGRDRSGSALSVVMMTLRVETDMDRWSPGGFGGYMENFLTL</sequence>
<feature type="non-terminal residue" evidence="1">
    <location>
        <position position="1"/>
    </location>
</feature>
<evidence type="ECO:0000313" key="2">
    <source>
        <dbReference type="Proteomes" id="UP001186974"/>
    </source>
</evidence>
<dbReference type="EMBL" id="JAWDJW010000208">
    <property type="protein sequence ID" value="KAK3081309.1"/>
    <property type="molecule type" value="Genomic_DNA"/>
</dbReference>
<name>A0ACC3DWX9_9PEZI</name>
<evidence type="ECO:0000313" key="1">
    <source>
        <dbReference type="EMBL" id="KAK3081309.1"/>
    </source>
</evidence>
<accession>A0ACC3DWX9</accession>